<dbReference type="Pfam" id="PF17853">
    <property type="entry name" value="GGDEF_2"/>
    <property type="match status" value="1"/>
</dbReference>
<dbReference type="InterPro" id="IPR051448">
    <property type="entry name" value="CdaR-like_regulators"/>
</dbReference>
<comment type="similarity">
    <text evidence="1">Belongs to the CdaR family.</text>
</comment>
<dbReference type="InterPro" id="IPR004096">
    <property type="entry name" value="V4R"/>
</dbReference>
<dbReference type="Gene3D" id="3.30.1380.20">
    <property type="entry name" value="Trafficking protein particle complex subunit 3"/>
    <property type="match status" value="1"/>
</dbReference>
<dbReference type="Pfam" id="PF06505">
    <property type="entry name" value="XylR_N"/>
    <property type="match status" value="1"/>
</dbReference>
<gene>
    <name evidence="3" type="ORF">DP119_10530</name>
</gene>
<keyword evidence="4" id="KW-1185">Reference proteome</keyword>
<name>A0A365K3I4_9BACL</name>
<dbReference type="OrthoDB" id="154713at2"/>
<dbReference type="SUPFAM" id="SSF111126">
    <property type="entry name" value="Ligand-binding domain in the NO signalling and Golgi transport"/>
    <property type="match status" value="1"/>
</dbReference>
<dbReference type="EMBL" id="QLZQ01000004">
    <property type="protein sequence ID" value="RAZ67200.1"/>
    <property type="molecule type" value="Genomic_DNA"/>
</dbReference>
<sequence>MVHNMTPMQMMWGSMDKKQSRKFPEDRPVEFPRASFASWQLQLIKMLGLEKVKKSFFQFGWSQGRDAALAAKEQQDMDILGLIFHGPAIHEAWGQANVNVDVKQVEISGDQVASILLKGRWHHSFEAETYRDEQLTTVKPVCYTLCGFASGYISTLIGKDVFFKESACEACRDEFCEWEGKLLEEWAPAEYEHFMEIGPTEEIVPFSQVEEERNRLQMVIDIHNELTDELIRSNQLKNILGILKKHITEPMIVENTKGQIIEFENIDMGALTHLQAPFHKRLNEWPIQKTEFLQFEHSSRLSAPIYIQNHVIGYCSFVYGHERSAPPEIDRMLLGRFASICALVHLNNKNIMEANVRTKGILFEKMLMDGFESKEQIVREMNLLNIDVSGDYHVAYLALGYNEFNEQGNLSMFTNIYEEVIQFFQERDYEVLQVQRANGILCFIPESAEHTLMHSGPQQFLKRLHKAHPKIKCQVGVSSTSRDLDQVSDRMSEAMTAARFTTEREPTMNFRELGILGILIHSQEEQAIRKIAELQLGQLYGKSEQQKDYMHTLYEFLMNGGNLELTSSKLQLSVSGLRYRVNKISEIADLDLRDSKTQFDLLLALKALKVIGEF</sequence>
<dbReference type="SMART" id="SM00989">
    <property type="entry name" value="V4R"/>
    <property type="match status" value="1"/>
</dbReference>
<reference evidence="3 4" key="1">
    <citation type="submission" date="2018-06" db="EMBL/GenBank/DDBJ databases">
        <title>The draft genome sequences of strains SCU63 and S1.</title>
        <authorList>
            <person name="Gan L."/>
        </authorList>
    </citation>
    <scope>NUCLEOTIDE SEQUENCE [LARGE SCALE GENOMIC DNA]</scope>
    <source>
        <strain evidence="3 4">S1</strain>
    </source>
</reference>
<dbReference type="InterPro" id="IPR042070">
    <property type="entry name" value="PucR_C-HTH_sf"/>
</dbReference>
<evidence type="ECO:0000256" key="1">
    <source>
        <dbReference type="ARBA" id="ARBA00006754"/>
    </source>
</evidence>
<evidence type="ECO:0000313" key="4">
    <source>
        <dbReference type="Proteomes" id="UP000251869"/>
    </source>
</evidence>
<dbReference type="InterPro" id="IPR024096">
    <property type="entry name" value="NO_sig/Golgi_transp_ligand-bd"/>
</dbReference>
<dbReference type="PANTHER" id="PTHR33744">
    <property type="entry name" value="CARBOHYDRATE DIACID REGULATOR"/>
    <property type="match status" value="1"/>
</dbReference>
<feature type="domain" description="4-vinyl reductase 4VR" evidence="2">
    <location>
        <begin position="120"/>
        <end position="182"/>
    </location>
</feature>
<dbReference type="AlphaFoldDB" id="A0A365K3I4"/>
<dbReference type="InterPro" id="IPR010523">
    <property type="entry name" value="XylR_N"/>
</dbReference>
<dbReference type="InterPro" id="IPR041522">
    <property type="entry name" value="CdaR_GGDEF"/>
</dbReference>
<organism evidence="3 4">
    <name type="scientific">Planococcus maitriensis</name>
    <dbReference type="NCBI Taxonomy" id="221799"/>
    <lineage>
        <taxon>Bacteria</taxon>
        <taxon>Bacillati</taxon>
        <taxon>Bacillota</taxon>
        <taxon>Bacilli</taxon>
        <taxon>Bacillales</taxon>
        <taxon>Caryophanaceae</taxon>
        <taxon>Planococcus</taxon>
    </lineage>
</organism>
<evidence type="ECO:0000259" key="2">
    <source>
        <dbReference type="SMART" id="SM00989"/>
    </source>
</evidence>
<dbReference type="PANTHER" id="PTHR33744:SF1">
    <property type="entry name" value="DNA-BINDING TRANSCRIPTIONAL ACTIVATOR ADER"/>
    <property type="match status" value="1"/>
</dbReference>
<dbReference type="Proteomes" id="UP000251869">
    <property type="component" value="Unassembled WGS sequence"/>
</dbReference>
<dbReference type="Pfam" id="PF13556">
    <property type="entry name" value="HTH_30"/>
    <property type="match status" value="1"/>
</dbReference>
<dbReference type="RefSeq" id="WP_112233141.1">
    <property type="nucleotide sequence ID" value="NZ_QLZQ01000004.1"/>
</dbReference>
<dbReference type="InterPro" id="IPR025736">
    <property type="entry name" value="PucR_C-HTH_dom"/>
</dbReference>
<evidence type="ECO:0000313" key="3">
    <source>
        <dbReference type="EMBL" id="RAZ67200.1"/>
    </source>
</evidence>
<proteinExistence type="inferred from homology"/>
<accession>A0A365K3I4</accession>
<comment type="caution">
    <text evidence="3">The sequence shown here is derived from an EMBL/GenBank/DDBJ whole genome shotgun (WGS) entry which is preliminary data.</text>
</comment>
<dbReference type="Gene3D" id="1.10.10.2840">
    <property type="entry name" value="PucR C-terminal helix-turn-helix domain"/>
    <property type="match status" value="1"/>
</dbReference>
<protein>
    <recommendedName>
        <fullName evidence="2">4-vinyl reductase 4VR domain-containing protein</fullName>
    </recommendedName>
</protein>